<reference evidence="11" key="1">
    <citation type="journal article" date="2010" name="Genome Biol.">
        <title>Genome sequence of the necrotrophic plant pathogen Pythium ultimum reveals original pathogenicity mechanisms and effector repertoire.</title>
        <authorList>
            <person name="Levesque C.A."/>
            <person name="Brouwer H."/>
            <person name="Cano L."/>
            <person name="Hamilton J.P."/>
            <person name="Holt C."/>
            <person name="Huitema E."/>
            <person name="Raffaele S."/>
            <person name="Robideau G.P."/>
            <person name="Thines M."/>
            <person name="Win J."/>
            <person name="Zerillo M.M."/>
            <person name="Beakes G.W."/>
            <person name="Boore J.L."/>
            <person name="Busam D."/>
            <person name="Dumas B."/>
            <person name="Ferriera S."/>
            <person name="Fuerstenberg S.I."/>
            <person name="Gachon C.M."/>
            <person name="Gaulin E."/>
            <person name="Govers F."/>
            <person name="Grenville-Briggs L."/>
            <person name="Horner N."/>
            <person name="Hostetler J."/>
            <person name="Jiang R.H."/>
            <person name="Johnson J."/>
            <person name="Krajaejun T."/>
            <person name="Lin H."/>
            <person name="Meijer H.J."/>
            <person name="Moore B."/>
            <person name="Morris P."/>
            <person name="Phuntmart V."/>
            <person name="Puiu D."/>
            <person name="Shetty J."/>
            <person name="Stajich J.E."/>
            <person name="Tripathy S."/>
            <person name="Wawra S."/>
            <person name="van West P."/>
            <person name="Whitty B.R."/>
            <person name="Coutinho P.M."/>
            <person name="Henrissat B."/>
            <person name="Martin F."/>
            <person name="Thomas P.D."/>
            <person name="Tyler B.M."/>
            <person name="De Vries R.P."/>
            <person name="Kamoun S."/>
            <person name="Yandell M."/>
            <person name="Tisserat N."/>
            <person name="Buell C.R."/>
        </authorList>
    </citation>
    <scope>NUCLEOTIDE SEQUENCE</scope>
    <source>
        <strain evidence="11">DAOM:BR144</strain>
    </source>
</reference>
<dbReference type="InterPro" id="IPR000608">
    <property type="entry name" value="UBC"/>
</dbReference>
<dbReference type="CDD" id="cd23804">
    <property type="entry name" value="UBCc_UBE2S"/>
    <property type="match status" value="1"/>
</dbReference>
<dbReference type="InterPro" id="IPR016135">
    <property type="entry name" value="UBQ-conjugating_enzyme/RWD"/>
</dbReference>
<feature type="compositionally biased region" description="Polar residues" evidence="8">
    <location>
        <begin position="234"/>
        <end position="245"/>
    </location>
</feature>
<evidence type="ECO:0000256" key="5">
    <source>
        <dbReference type="ARBA" id="ARBA00022840"/>
    </source>
</evidence>
<keyword evidence="5 7" id="KW-0067">ATP-binding</keyword>
<dbReference type="EnsemblProtists" id="PYU1_T010303">
    <property type="protein sequence ID" value="PYU1_T010303"/>
    <property type="gene ID" value="PYU1_G010283"/>
</dbReference>
<dbReference type="OMA" id="ARIWTNI"/>
<feature type="compositionally biased region" description="Basic residues" evidence="8">
    <location>
        <begin position="261"/>
        <end position="274"/>
    </location>
</feature>
<keyword evidence="4 7" id="KW-0833">Ubl conjugation pathway</keyword>
<sequence length="274" mass="29769">AAARENLPPQVIQRVAREIRQLVVTPLDGIRYLPQDDEQLTEIRAEIQGPENTPYEGGFFRIKLVLSDGFPQTPPRGVFLTKIFHPNIATNGDVCVNTLKKDWSPQLGIAHVLQVIRCLLIVPFPESSLNDEAGRLFMESYEEYARRARIWTNIHAPKESASPKPEEDDAQHSDTEAATTPDTPTPAGQTLPGSPSSKAKELSDSDVDTKAAPATPLKTKSATLLAKSPVATASAPTQSISAPSSTKKRTSSNAADIATSLKKKNTKKKGIKRL</sequence>
<evidence type="ECO:0000256" key="8">
    <source>
        <dbReference type="SAM" id="MobiDB-lite"/>
    </source>
</evidence>
<dbReference type="EC" id="2.3.2.23" evidence="1"/>
<reference evidence="11" key="2">
    <citation type="submission" date="2010-04" db="EMBL/GenBank/DDBJ databases">
        <authorList>
            <person name="Buell R."/>
            <person name="Hamilton J."/>
            <person name="Hostetler J."/>
        </authorList>
    </citation>
    <scope>NUCLEOTIDE SEQUENCE [LARGE SCALE GENOMIC DNA]</scope>
    <source>
        <strain evidence="11">DAOM:BR144</strain>
    </source>
</reference>
<evidence type="ECO:0000256" key="7">
    <source>
        <dbReference type="RuleBase" id="RU362109"/>
    </source>
</evidence>
<dbReference type="SUPFAM" id="SSF54495">
    <property type="entry name" value="UBC-like"/>
    <property type="match status" value="1"/>
</dbReference>
<dbReference type="HOGENOM" id="CLU_030988_5_0_1"/>
<feature type="compositionally biased region" description="Basic and acidic residues" evidence="8">
    <location>
        <begin position="198"/>
        <end position="209"/>
    </location>
</feature>
<dbReference type="SMART" id="SM00212">
    <property type="entry name" value="UBCc"/>
    <property type="match status" value="1"/>
</dbReference>
<evidence type="ECO:0000256" key="1">
    <source>
        <dbReference type="ARBA" id="ARBA00012486"/>
    </source>
</evidence>
<evidence type="ECO:0000256" key="4">
    <source>
        <dbReference type="ARBA" id="ARBA00022786"/>
    </source>
</evidence>
<dbReference type="InterPro" id="IPR050113">
    <property type="entry name" value="Ub_conjugating_enzyme"/>
</dbReference>
<accession>K3WZA4</accession>
<proteinExistence type="inferred from homology"/>
<keyword evidence="2" id="KW-0808">Transferase</keyword>
<dbReference type="STRING" id="431595.K3WZA4"/>
<keyword evidence="3 7" id="KW-0547">Nucleotide-binding</keyword>
<dbReference type="FunFam" id="3.10.110.10:FF:000031">
    <property type="entry name" value="Ubiquitin-conjugating enzyme E2 22"/>
    <property type="match status" value="1"/>
</dbReference>
<protein>
    <recommendedName>
        <fullName evidence="1">E2 ubiquitin-conjugating enzyme</fullName>
        <ecNumber evidence="1">2.3.2.23</ecNumber>
    </recommendedName>
</protein>
<evidence type="ECO:0000256" key="6">
    <source>
        <dbReference type="PROSITE-ProRule" id="PRU10133"/>
    </source>
</evidence>
<organism evidence="10 11">
    <name type="scientific">Globisporangium ultimum (strain ATCC 200006 / CBS 805.95 / DAOM BR144)</name>
    <name type="common">Pythium ultimum</name>
    <dbReference type="NCBI Taxonomy" id="431595"/>
    <lineage>
        <taxon>Eukaryota</taxon>
        <taxon>Sar</taxon>
        <taxon>Stramenopiles</taxon>
        <taxon>Oomycota</taxon>
        <taxon>Peronosporomycetes</taxon>
        <taxon>Pythiales</taxon>
        <taxon>Pythiaceae</taxon>
        <taxon>Globisporangium</taxon>
    </lineage>
</organism>
<feature type="active site" description="Glycyl thioester intermediate" evidence="6">
    <location>
        <position position="95"/>
    </location>
</feature>
<dbReference type="InParanoid" id="K3WZA4"/>
<feature type="region of interest" description="Disordered" evidence="8">
    <location>
        <begin position="156"/>
        <end position="274"/>
    </location>
</feature>
<evidence type="ECO:0000256" key="3">
    <source>
        <dbReference type="ARBA" id="ARBA00022741"/>
    </source>
</evidence>
<name>K3WZA4_GLOUD</name>
<dbReference type="Gene3D" id="3.10.110.10">
    <property type="entry name" value="Ubiquitin Conjugating Enzyme"/>
    <property type="match status" value="1"/>
</dbReference>
<evidence type="ECO:0000313" key="10">
    <source>
        <dbReference type="EnsemblProtists" id="PYU1_T010303"/>
    </source>
</evidence>
<feature type="domain" description="UBC core" evidence="9">
    <location>
        <begin position="10"/>
        <end position="157"/>
    </location>
</feature>
<dbReference type="PANTHER" id="PTHR24067">
    <property type="entry name" value="UBIQUITIN-CONJUGATING ENZYME E2"/>
    <property type="match status" value="1"/>
</dbReference>
<evidence type="ECO:0000256" key="2">
    <source>
        <dbReference type="ARBA" id="ARBA00022679"/>
    </source>
</evidence>
<dbReference type="InterPro" id="IPR023313">
    <property type="entry name" value="UBQ-conjugating_AS"/>
</dbReference>
<evidence type="ECO:0000259" key="9">
    <source>
        <dbReference type="PROSITE" id="PS50127"/>
    </source>
</evidence>
<dbReference type="AlphaFoldDB" id="K3WZA4"/>
<dbReference type="eggNOG" id="KOG0423">
    <property type="taxonomic scope" value="Eukaryota"/>
</dbReference>
<comment type="similarity">
    <text evidence="7">Belongs to the ubiquitin-conjugating enzyme family.</text>
</comment>
<evidence type="ECO:0000313" key="11">
    <source>
        <dbReference type="Proteomes" id="UP000019132"/>
    </source>
</evidence>
<dbReference type="VEuPathDB" id="FungiDB:PYU1_G010283"/>
<dbReference type="GO" id="GO:0005524">
    <property type="term" value="F:ATP binding"/>
    <property type="evidence" value="ECO:0007669"/>
    <property type="project" value="UniProtKB-UniRule"/>
</dbReference>
<dbReference type="PROSITE" id="PS50127">
    <property type="entry name" value="UBC_2"/>
    <property type="match status" value="1"/>
</dbReference>
<keyword evidence="11" id="KW-1185">Reference proteome</keyword>
<dbReference type="EMBL" id="GL376602">
    <property type="status" value="NOT_ANNOTATED_CDS"/>
    <property type="molecule type" value="Genomic_DNA"/>
</dbReference>
<feature type="compositionally biased region" description="Low complexity" evidence="8">
    <location>
        <begin position="176"/>
        <end position="187"/>
    </location>
</feature>
<dbReference type="Pfam" id="PF00179">
    <property type="entry name" value="UQ_con"/>
    <property type="match status" value="1"/>
</dbReference>
<dbReference type="GO" id="GO:0061631">
    <property type="term" value="F:ubiquitin conjugating enzyme activity"/>
    <property type="evidence" value="ECO:0007669"/>
    <property type="project" value="UniProtKB-EC"/>
</dbReference>
<dbReference type="PROSITE" id="PS00183">
    <property type="entry name" value="UBC_1"/>
    <property type="match status" value="1"/>
</dbReference>
<dbReference type="Proteomes" id="UP000019132">
    <property type="component" value="Unassembled WGS sequence"/>
</dbReference>
<reference evidence="10" key="3">
    <citation type="submission" date="2015-02" db="UniProtKB">
        <authorList>
            <consortium name="EnsemblProtists"/>
        </authorList>
    </citation>
    <scope>IDENTIFICATION</scope>
    <source>
        <strain evidence="10">DAOM BR144</strain>
    </source>
</reference>